<name>A0A8T0Q8U0_PANVG</name>
<comment type="caution">
    <text evidence="1">The sequence shown here is derived from an EMBL/GenBank/DDBJ whole genome shotgun (WGS) entry which is preliminary data.</text>
</comment>
<evidence type="ECO:0000313" key="2">
    <source>
        <dbReference type="Proteomes" id="UP000823388"/>
    </source>
</evidence>
<sequence>MEAGPHLGQHHSLAPSLFVKIHSAEGQSYEAMAMISGACSSQLGQQSEGVVVALVSYHVILNAVVKALGGSTPYSLRMVDGPYVATGFVVIQLAGQIDDLTLLEATGLASMTKDGAEEAAAKALIVAAKRDFGVVVKDFNLSSIEVLRKENEDLHRINQLLRSGWALLLDDLETLQKTLEEITIDAVSGSPRNSIAVLAHGAAVWAEENIWDGTAALEKLSRDFMDEN</sequence>
<dbReference type="AlphaFoldDB" id="A0A8T0Q8U0"/>
<evidence type="ECO:0000313" key="1">
    <source>
        <dbReference type="EMBL" id="KAG2566744.1"/>
    </source>
</evidence>
<organism evidence="1 2">
    <name type="scientific">Panicum virgatum</name>
    <name type="common">Blackwell switchgrass</name>
    <dbReference type="NCBI Taxonomy" id="38727"/>
    <lineage>
        <taxon>Eukaryota</taxon>
        <taxon>Viridiplantae</taxon>
        <taxon>Streptophyta</taxon>
        <taxon>Embryophyta</taxon>
        <taxon>Tracheophyta</taxon>
        <taxon>Spermatophyta</taxon>
        <taxon>Magnoliopsida</taxon>
        <taxon>Liliopsida</taxon>
        <taxon>Poales</taxon>
        <taxon>Poaceae</taxon>
        <taxon>PACMAD clade</taxon>
        <taxon>Panicoideae</taxon>
        <taxon>Panicodae</taxon>
        <taxon>Paniceae</taxon>
        <taxon>Panicinae</taxon>
        <taxon>Panicum</taxon>
        <taxon>Panicum sect. Hiantes</taxon>
    </lineage>
</organism>
<reference evidence="1" key="1">
    <citation type="submission" date="2020-05" db="EMBL/GenBank/DDBJ databases">
        <title>WGS assembly of Panicum virgatum.</title>
        <authorList>
            <person name="Lovell J.T."/>
            <person name="Jenkins J."/>
            <person name="Shu S."/>
            <person name="Juenger T.E."/>
            <person name="Schmutz J."/>
        </authorList>
    </citation>
    <scope>NUCLEOTIDE SEQUENCE</scope>
    <source>
        <strain evidence="1">AP13</strain>
    </source>
</reference>
<dbReference type="Proteomes" id="UP000823388">
    <property type="component" value="Chromosome 7N"/>
</dbReference>
<protein>
    <submittedName>
        <fullName evidence="1">Uncharacterized protein</fullName>
    </submittedName>
</protein>
<gene>
    <name evidence="1" type="ORF">PVAP13_7NG246500</name>
</gene>
<accession>A0A8T0Q8U0</accession>
<dbReference type="EMBL" id="CM029050">
    <property type="protein sequence ID" value="KAG2566744.1"/>
    <property type="molecule type" value="Genomic_DNA"/>
</dbReference>
<keyword evidence="2" id="KW-1185">Reference proteome</keyword>
<proteinExistence type="predicted"/>